<dbReference type="SMART" id="SM00825">
    <property type="entry name" value="PKS_KS"/>
    <property type="match status" value="1"/>
</dbReference>
<comment type="similarity">
    <text evidence="1 3">Belongs to the thiolase-like superfamily. Beta-ketoacyl-ACP synthases family.</text>
</comment>
<dbReference type="EMBL" id="CP007155">
    <property type="protein sequence ID" value="AHH99626.1"/>
    <property type="molecule type" value="Genomic_DNA"/>
</dbReference>
<dbReference type="GO" id="GO:0005829">
    <property type="term" value="C:cytosol"/>
    <property type="evidence" value="ECO:0007669"/>
    <property type="project" value="TreeGrafter"/>
</dbReference>
<dbReference type="PROSITE" id="PS00606">
    <property type="entry name" value="KS3_1"/>
    <property type="match status" value="1"/>
</dbReference>
<dbReference type="InterPro" id="IPR000794">
    <property type="entry name" value="Beta-ketoacyl_synthase"/>
</dbReference>
<protein>
    <recommendedName>
        <fullName evidence="4">Ketosynthase family 3 (KS3) domain-containing protein</fullName>
    </recommendedName>
</protein>
<dbReference type="InterPro" id="IPR014030">
    <property type="entry name" value="Ketoacyl_synth_N"/>
</dbReference>
<dbReference type="HOGENOM" id="CLU_000022_69_6_11"/>
<dbReference type="PROSITE" id="PS52004">
    <property type="entry name" value="KS3_2"/>
    <property type="match status" value="2"/>
</dbReference>
<accession>W5WGC8</accession>
<evidence type="ECO:0000256" key="2">
    <source>
        <dbReference type="ARBA" id="ARBA00022679"/>
    </source>
</evidence>
<dbReference type="Pfam" id="PF00109">
    <property type="entry name" value="ketoacyl-synt"/>
    <property type="match status" value="2"/>
</dbReference>
<name>W5WGC8_9PSEU</name>
<dbReference type="InterPro" id="IPR016039">
    <property type="entry name" value="Thiolase-like"/>
</dbReference>
<feature type="domain" description="Ketosynthase family 3 (KS3)" evidence="4">
    <location>
        <begin position="401"/>
        <end position="736"/>
    </location>
</feature>
<keyword evidence="6" id="KW-1185">Reference proteome</keyword>
<evidence type="ECO:0000313" key="6">
    <source>
        <dbReference type="Proteomes" id="UP000019225"/>
    </source>
</evidence>
<dbReference type="InterPro" id="IPR020841">
    <property type="entry name" value="PKS_Beta-ketoAc_synthase_dom"/>
</dbReference>
<dbReference type="Proteomes" id="UP000019225">
    <property type="component" value="Chromosome"/>
</dbReference>
<reference evidence="5 6" key="1">
    <citation type="journal article" date="2014" name="BMC Genomics">
        <title>Complete genome sequence of producer of the glycopeptide antibiotic Aculeximycin Kutzneria albida DSM 43870T, a representative of minor genus of Pseudonocardiaceae.</title>
        <authorList>
            <person name="Rebets Y."/>
            <person name="Tokovenko B."/>
            <person name="Lushchyk I."/>
            <person name="Ruckert C."/>
            <person name="Zaburannyi N."/>
            <person name="Bechthold A."/>
            <person name="Kalinowski J."/>
            <person name="Luzhetskyy A."/>
        </authorList>
    </citation>
    <scope>NUCLEOTIDE SEQUENCE [LARGE SCALE GENOMIC DNA]</scope>
    <source>
        <strain evidence="5">DSM 43870</strain>
    </source>
</reference>
<dbReference type="SUPFAM" id="SSF53901">
    <property type="entry name" value="Thiolase-like"/>
    <property type="match status" value="3"/>
</dbReference>
<evidence type="ECO:0000313" key="5">
    <source>
        <dbReference type="EMBL" id="AHH99626.1"/>
    </source>
</evidence>
<dbReference type="AlphaFoldDB" id="W5WGC8"/>
<dbReference type="OrthoDB" id="9808669at2"/>
<dbReference type="GO" id="GO:0006633">
    <property type="term" value="P:fatty acid biosynthetic process"/>
    <property type="evidence" value="ECO:0007669"/>
    <property type="project" value="InterPro"/>
</dbReference>
<sequence length="738" mass="75498">MTIAVVGTGAVTALGPSAQDLWQGARSGRVAIGPVRGLPMQEYRTRVAGEVAEIPFSGTGCRDRALELAIAAAHEALGELPRSVPPERCGVVLGTCNAGVISAWQWLKATVSSEHVDPRLVAGSTPQALAEALAVHFGFQGPVLAVNTACASGTNAIGLAADLIRLGRADFVLAGGTDGLSEVAFAGFDALGSLSEQAAAPYCGSRSGLSLGEGSGMVALASPVLAQDARWPVLAEVLAYGLSADGYHVTAPRPDGSVAAQAMRSALARAGARTSKVGYVNGHGTGTGRNDSAETKAIRLAFGAHADQLLVSSTKSVIGHLLGAAGAVEAIVTVRALAEGVAPPTAGYTRHDPDCDLDYVAGDARRFEADLAVSNSFAFAGANASVVLAKPGSWRVPEPTADRVVITGMSVITPAGNEIESAWQALRRGVPVRCGVRVDPDPHLDRRARRRMDRLAVFSVITAARALASAGITDPESAGIVFGTGNGPMEAMADFALPLLAEGRSAANPGVFPNTVYNQAAGQVAKHLGLRGPTSTLSVGHATGAAAISYAADLVATGHSDTLLVTVTDTVSAEVVQAYADNGLPPTCLLAEGSVTLVLERRSTALARGATVLAELLGSGTAFDGRPRRPWDPRGTGLERAMHNAMADGDSKPEEIDTLWLNACGLAWADRAEQRAVHRVFTEQPTTYEPKRVLGEPAGVGGALSTALAVHGLAGGTALVNSSSLGGTHVSLLLGADR</sequence>
<dbReference type="PANTHER" id="PTHR11712:SF336">
    <property type="entry name" value="3-OXOACYL-[ACYL-CARRIER-PROTEIN] SYNTHASE, MITOCHONDRIAL"/>
    <property type="match status" value="1"/>
</dbReference>
<dbReference type="Pfam" id="PF02801">
    <property type="entry name" value="Ketoacyl-synt_C"/>
    <property type="match status" value="2"/>
</dbReference>
<evidence type="ECO:0000259" key="4">
    <source>
        <dbReference type="PROSITE" id="PS52004"/>
    </source>
</evidence>
<proteinExistence type="inferred from homology"/>
<dbReference type="PATRIC" id="fig|1449976.3.peg.6287"/>
<dbReference type="InterPro" id="IPR014031">
    <property type="entry name" value="Ketoacyl_synth_C"/>
</dbReference>
<evidence type="ECO:0000256" key="1">
    <source>
        <dbReference type="ARBA" id="ARBA00008467"/>
    </source>
</evidence>
<keyword evidence="2 3" id="KW-0808">Transferase</keyword>
<dbReference type="eggNOG" id="COG0304">
    <property type="taxonomic scope" value="Bacteria"/>
</dbReference>
<dbReference type="InterPro" id="IPR018201">
    <property type="entry name" value="Ketoacyl_synth_AS"/>
</dbReference>
<dbReference type="KEGG" id="kal:KALB_6266"/>
<dbReference type="GO" id="GO:0004315">
    <property type="term" value="F:3-oxoacyl-[acyl-carrier-protein] synthase activity"/>
    <property type="evidence" value="ECO:0007669"/>
    <property type="project" value="InterPro"/>
</dbReference>
<gene>
    <name evidence="5" type="ORF">KALB_6266</name>
</gene>
<dbReference type="RefSeq" id="WP_025359526.1">
    <property type="nucleotide sequence ID" value="NZ_CP007155.1"/>
</dbReference>
<dbReference type="STRING" id="1449976.KALB_6266"/>
<dbReference type="PANTHER" id="PTHR11712">
    <property type="entry name" value="POLYKETIDE SYNTHASE-RELATED"/>
    <property type="match status" value="1"/>
</dbReference>
<dbReference type="CDD" id="cd00834">
    <property type="entry name" value="KAS_I_II"/>
    <property type="match status" value="1"/>
</dbReference>
<feature type="domain" description="Ketosynthase family 3 (KS3)" evidence="4">
    <location>
        <begin position="1"/>
        <end position="390"/>
    </location>
</feature>
<evidence type="ECO:0000256" key="3">
    <source>
        <dbReference type="RuleBase" id="RU003694"/>
    </source>
</evidence>
<dbReference type="Gene3D" id="3.40.47.10">
    <property type="match status" value="3"/>
</dbReference>
<organism evidence="5 6">
    <name type="scientific">Kutzneria albida DSM 43870</name>
    <dbReference type="NCBI Taxonomy" id="1449976"/>
    <lineage>
        <taxon>Bacteria</taxon>
        <taxon>Bacillati</taxon>
        <taxon>Actinomycetota</taxon>
        <taxon>Actinomycetes</taxon>
        <taxon>Pseudonocardiales</taxon>
        <taxon>Pseudonocardiaceae</taxon>
        <taxon>Kutzneria</taxon>
    </lineage>
</organism>